<dbReference type="EMBL" id="JAAYYV010000205">
    <property type="protein sequence ID" value="NLF54277.1"/>
    <property type="molecule type" value="Genomic_DNA"/>
</dbReference>
<dbReference type="AlphaFoldDB" id="A0A7X7LW57"/>
<sequence>MSSASLASPEPQSPQVDVRRGRRTLLLLAFVCLLPVAASYTMFYLWPPQERVNHGELIAPVALPAAALAGAAGQPALPRSEIEGRWTLLVAGPAACDDACERALYVSRQARLAQAKEMDRVARLRVLTDDGAVSKAAIAADQAHQGVRLARADAAWLATLQGAGLLEGGSGLFLVDPLGNLMMRYGEASDATAHARGVTKDLQRLLKYSALGRGGKQ</sequence>
<dbReference type="Proteomes" id="UP000536534">
    <property type="component" value="Unassembled WGS sequence"/>
</dbReference>
<evidence type="ECO:0000256" key="1">
    <source>
        <dbReference type="SAM" id="Phobius"/>
    </source>
</evidence>
<proteinExistence type="predicted"/>
<dbReference type="RefSeq" id="WP_068808647.1">
    <property type="nucleotide sequence ID" value="NZ_MBFM01000004.1"/>
</dbReference>
<dbReference type="OrthoDB" id="9180342at2"/>
<keyword evidence="1" id="KW-0472">Membrane</keyword>
<dbReference type="SUPFAM" id="SSF52833">
    <property type="entry name" value="Thioredoxin-like"/>
    <property type="match status" value="1"/>
</dbReference>
<keyword evidence="1" id="KW-0812">Transmembrane</keyword>
<evidence type="ECO:0000313" key="3">
    <source>
        <dbReference type="Proteomes" id="UP000536534"/>
    </source>
</evidence>
<organism evidence="2 3">
    <name type="scientific">Thauera phenolivorans</name>
    <dbReference type="NCBI Taxonomy" id="1792543"/>
    <lineage>
        <taxon>Bacteria</taxon>
        <taxon>Pseudomonadati</taxon>
        <taxon>Pseudomonadota</taxon>
        <taxon>Betaproteobacteria</taxon>
        <taxon>Rhodocyclales</taxon>
        <taxon>Zoogloeaceae</taxon>
        <taxon>Thauera</taxon>
    </lineage>
</organism>
<keyword evidence="1" id="KW-1133">Transmembrane helix</keyword>
<protein>
    <recommendedName>
        <fullName evidence="4">Transmembrane protein</fullName>
    </recommendedName>
</protein>
<evidence type="ECO:0000313" key="2">
    <source>
        <dbReference type="EMBL" id="NLF54277.1"/>
    </source>
</evidence>
<accession>A0A7X7LW57</accession>
<comment type="caution">
    <text evidence="2">The sequence shown here is derived from an EMBL/GenBank/DDBJ whole genome shotgun (WGS) entry which is preliminary data.</text>
</comment>
<dbReference type="InterPro" id="IPR036249">
    <property type="entry name" value="Thioredoxin-like_sf"/>
</dbReference>
<gene>
    <name evidence="2" type="ORF">GX576_07755</name>
</gene>
<feature type="transmembrane region" description="Helical" evidence="1">
    <location>
        <begin position="25"/>
        <end position="45"/>
    </location>
</feature>
<evidence type="ECO:0008006" key="4">
    <source>
        <dbReference type="Google" id="ProtNLM"/>
    </source>
</evidence>
<name>A0A7X7LW57_9RHOO</name>
<reference evidence="2 3" key="1">
    <citation type="journal article" date="2020" name="Biotechnol. Biofuels">
        <title>New insights from the biogas microbiome by comprehensive genome-resolved metagenomics of nearly 1600 species originating from multiple anaerobic digesters.</title>
        <authorList>
            <person name="Campanaro S."/>
            <person name="Treu L."/>
            <person name="Rodriguez-R L.M."/>
            <person name="Kovalovszki A."/>
            <person name="Ziels R.M."/>
            <person name="Maus I."/>
            <person name="Zhu X."/>
            <person name="Kougias P.G."/>
            <person name="Basile A."/>
            <person name="Luo G."/>
            <person name="Schluter A."/>
            <person name="Konstantinidis K.T."/>
            <person name="Angelidaki I."/>
        </authorList>
    </citation>
    <scope>NUCLEOTIDE SEQUENCE [LARGE SCALE GENOMIC DNA]</scope>
    <source>
        <strain evidence="2">AS06rmzACSIP_256</strain>
    </source>
</reference>